<organism evidence="2 3">
    <name type="scientific">Oryza sativa subsp. japonica</name>
    <name type="common">Rice</name>
    <dbReference type="NCBI Taxonomy" id="39947"/>
    <lineage>
        <taxon>Eukaryota</taxon>
        <taxon>Viridiplantae</taxon>
        <taxon>Streptophyta</taxon>
        <taxon>Embryophyta</taxon>
        <taxon>Tracheophyta</taxon>
        <taxon>Spermatophyta</taxon>
        <taxon>Magnoliopsida</taxon>
        <taxon>Liliopsida</taxon>
        <taxon>Poales</taxon>
        <taxon>Poaceae</taxon>
        <taxon>BOP clade</taxon>
        <taxon>Oryzoideae</taxon>
        <taxon>Oryzeae</taxon>
        <taxon>Oryzinae</taxon>
        <taxon>Oryza</taxon>
        <taxon>Oryza sativa</taxon>
    </lineage>
</organism>
<evidence type="ECO:0000313" key="2">
    <source>
        <dbReference type="EMBL" id="AAO23108.1"/>
    </source>
</evidence>
<sequence>MSEGDLLHQGTVRPPFFEFGQGQRGALVIRHSMDEHFRVLVRTRKREPGTGRLPPYLGPDPPSGEGHVAPGAASSF</sequence>
<evidence type="ECO:0000313" key="3">
    <source>
        <dbReference type="Proteomes" id="UP000000763"/>
    </source>
</evidence>
<dbReference type="Proteomes" id="UP000000763">
    <property type="component" value="Chromosome 3"/>
</dbReference>
<dbReference type="AlphaFoldDB" id="Q850S7"/>
<reference evidence="3" key="2">
    <citation type="journal article" date="2008" name="Nucleic Acids Res.">
        <title>The rice annotation project database (RAP-DB): 2008 update.</title>
        <authorList>
            <consortium name="The rice annotation project (RAP)"/>
        </authorList>
    </citation>
    <scope>GENOME REANNOTATION</scope>
    <source>
        <strain evidence="3">cv. Nipponbare</strain>
    </source>
</reference>
<name>Q850S7_ORYSJ</name>
<reference evidence="3" key="1">
    <citation type="journal article" date="2005" name="Nature">
        <title>The map-based sequence of the rice genome.</title>
        <authorList>
            <consortium name="International rice genome sequencing project (IRGSP)"/>
            <person name="Matsumoto T."/>
            <person name="Wu J."/>
            <person name="Kanamori H."/>
            <person name="Katayose Y."/>
            <person name="Fujisawa M."/>
            <person name="Namiki N."/>
            <person name="Mizuno H."/>
            <person name="Yamamoto K."/>
            <person name="Antonio B.A."/>
            <person name="Baba T."/>
            <person name="Sakata K."/>
            <person name="Nagamura Y."/>
            <person name="Aoki H."/>
            <person name="Arikawa K."/>
            <person name="Arita K."/>
            <person name="Bito T."/>
            <person name="Chiden Y."/>
            <person name="Fujitsuka N."/>
            <person name="Fukunaka R."/>
            <person name="Hamada M."/>
            <person name="Harada C."/>
            <person name="Hayashi A."/>
            <person name="Hijishita S."/>
            <person name="Honda M."/>
            <person name="Hosokawa S."/>
            <person name="Ichikawa Y."/>
            <person name="Idonuma A."/>
            <person name="Iijima M."/>
            <person name="Ikeda M."/>
            <person name="Ikeno M."/>
            <person name="Ito K."/>
            <person name="Ito S."/>
            <person name="Ito T."/>
            <person name="Ito Y."/>
            <person name="Ito Y."/>
            <person name="Iwabuchi A."/>
            <person name="Kamiya K."/>
            <person name="Karasawa W."/>
            <person name="Kurita K."/>
            <person name="Katagiri S."/>
            <person name="Kikuta A."/>
            <person name="Kobayashi H."/>
            <person name="Kobayashi N."/>
            <person name="Machita K."/>
            <person name="Maehara T."/>
            <person name="Masukawa M."/>
            <person name="Mizubayashi T."/>
            <person name="Mukai Y."/>
            <person name="Nagasaki H."/>
            <person name="Nagata Y."/>
            <person name="Naito S."/>
            <person name="Nakashima M."/>
            <person name="Nakama Y."/>
            <person name="Nakamichi Y."/>
            <person name="Nakamura M."/>
            <person name="Meguro A."/>
            <person name="Negishi M."/>
            <person name="Ohta I."/>
            <person name="Ohta T."/>
            <person name="Okamoto M."/>
            <person name="Ono N."/>
            <person name="Saji S."/>
            <person name="Sakaguchi M."/>
            <person name="Sakai K."/>
            <person name="Shibata M."/>
            <person name="Shimokawa T."/>
            <person name="Song J."/>
            <person name="Takazaki Y."/>
            <person name="Terasawa K."/>
            <person name="Tsugane M."/>
            <person name="Tsuji K."/>
            <person name="Ueda S."/>
            <person name="Waki K."/>
            <person name="Yamagata H."/>
            <person name="Yamamoto M."/>
            <person name="Yamamoto S."/>
            <person name="Yamane H."/>
            <person name="Yoshiki S."/>
            <person name="Yoshihara R."/>
            <person name="Yukawa K."/>
            <person name="Zhong H."/>
            <person name="Yano M."/>
            <person name="Yuan Q."/>
            <person name="Ouyang S."/>
            <person name="Liu J."/>
            <person name="Jones K.M."/>
            <person name="Gansberger K."/>
            <person name="Moffat K."/>
            <person name="Hill J."/>
            <person name="Bera J."/>
            <person name="Fadrosh D."/>
            <person name="Jin S."/>
            <person name="Johri S."/>
            <person name="Kim M."/>
            <person name="Overton L."/>
            <person name="Reardon M."/>
            <person name="Tsitrin T."/>
            <person name="Vuong H."/>
            <person name="Weaver B."/>
            <person name="Ciecko A."/>
            <person name="Tallon L."/>
            <person name="Jackson J."/>
            <person name="Pai G."/>
            <person name="Aken S.V."/>
            <person name="Utterback T."/>
            <person name="Reidmuller S."/>
            <person name="Feldblyum T."/>
            <person name="Hsiao J."/>
            <person name="Zismann V."/>
            <person name="Iobst S."/>
            <person name="de Vazeille A.R."/>
            <person name="Buell C.R."/>
            <person name="Ying K."/>
            <person name="Li Y."/>
            <person name="Lu T."/>
            <person name="Huang Y."/>
            <person name="Zhao Q."/>
            <person name="Feng Q."/>
            <person name="Zhang L."/>
            <person name="Zhu J."/>
            <person name="Weng Q."/>
            <person name="Mu J."/>
            <person name="Lu Y."/>
            <person name="Fan D."/>
            <person name="Liu Y."/>
            <person name="Guan J."/>
            <person name="Zhang Y."/>
            <person name="Yu S."/>
            <person name="Liu X."/>
            <person name="Zhang Y."/>
            <person name="Hong G."/>
            <person name="Han B."/>
            <person name="Choisne N."/>
            <person name="Demange N."/>
            <person name="Orjeda G."/>
            <person name="Samain S."/>
            <person name="Cattolico L."/>
            <person name="Pelletier E."/>
            <person name="Couloux A."/>
            <person name="Segurens B."/>
            <person name="Wincker P."/>
            <person name="D'Hont A."/>
            <person name="Scarpelli C."/>
            <person name="Weissenbach J."/>
            <person name="Salanoubat M."/>
            <person name="Quetier F."/>
            <person name="Yu Y."/>
            <person name="Kim H.R."/>
            <person name="Rambo T."/>
            <person name="Currie J."/>
            <person name="Collura K."/>
            <person name="Luo M."/>
            <person name="Yang T."/>
            <person name="Ammiraju J.S.S."/>
            <person name="Engler F."/>
            <person name="Soderlund C."/>
            <person name="Wing R.A."/>
            <person name="Palmer L.E."/>
            <person name="de la Bastide M."/>
            <person name="Spiegel L."/>
            <person name="Nascimento L."/>
            <person name="Zutavern T."/>
            <person name="O'Shaughnessy A."/>
            <person name="Dike S."/>
            <person name="Dedhia N."/>
            <person name="Preston R."/>
            <person name="Balija V."/>
            <person name="McCombie W.R."/>
            <person name="Chow T."/>
            <person name="Chen H."/>
            <person name="Chung M."/>
            <person name="Chen C."/>
            <person name="Shaw J."/>
            <person name="Wu H."/>
            <person name="Hsiao K."/>
            <person name="Chao Y."/>
            <person name="Chu M."/>
            <person name="Cheng C."/>
            <person name="Hour A."/>
            <person name="Lee P."/>
            <person name="Lin S."/>
            <person name="Lin Y."/>
            <person name="Liou J."/>
            <person name="Liu S."/>
            <person name="Hsing Y."/>
            <person name="Raghuvanshi S."/>
            <person name="Mohanty A."/>
            <person name="Bharti A.K."/>
            <person name="Gaur A."/>
            <person name="Gupta V."/>
            <person name="Kumar D."/>
            <person name="Ravi V."/>
            <person name="Vij S."/>
            <person name="Kapur A."/>
            <person name="Khurana P."/>
            <person name="Khurana P."/>
            <person name="Khurana J.P."/>
            <person name="Tyagi A.K."/>
            <person name="Gaikwad K."/>
            <person name="Singh A."/>
            <person name="Dalal V."/>
            <person name="Srivastava S."/>
            <person name="Dixit A."/>
            <person name="Pal A.K."/>
            <person name="Ghazi I.A."/>
            <person name="Yadav M."/>
            <person name="Pandit A."/>
            <person name="Bhargava A."/>
            <person name="Sureshbabu K."/>
            <person name="Batra K."/>
            <person name="Sharma T.R."/>
            <person name="Mohapatra T."/>
            <person name="Singh N.K."/>
            <person name="Messing J."/>
            <person name="Nelson A.B."/>
            <person name="Fuks G."/>
            <person name="Kavchok S."/>
            <person name="Keizer G."/>
            <person name="Linton E."/>
            <person name="Llaca V."/>
            <person name="Song R."/>
            <person name="Tanyolac B."/>
            <person name="Young S."/>
            <person name="Ho-Il K."/>
            <person name="Hahn J.H."/>
            <person name="Sangsakoo G."/>
            <person name="Vanavichit A."/>
            <person name="de Mattos Luiz.A.T."/>
            <person name="Zimmer P.D."/>
            <person name="Malone G."/>
            <person name="Dellagostin O."/>
            <person name="de Oliveira A.C."/>
            <person name="Bevan M."/>
            <person name="Bancroft I."/>
            <person name="Minx P."/>
            <person name="Cordum H."/>
            <person name="Wilson R."/>
            <person name="Cheng Z."/>
            <person name="Jin W."/>
            <person name="Jiang J."/>
            <person name="Leong S.A."/>
            <person name="Iwama H."/>
            <person name="Gojobori T."/>
            <person name="Itoh T."/>
            <person name="Niimura Y."/>
            <person name="Fujii Y."/>
            <person name="Habara T."/>
            <person name="Sakai H."/>
            <person name="Sato Y."/>
            <person name="Wilson G."/>
            <person name="Kumar K."/>
            <person name="McCouch S."/>
            <person name="Juretic N."/>
            <person name="Hoen D."/>
            <person name="Wright S."/>
            <person name="Bruskiewich R."/>
            <person name="Bureau T."/>
            <person name="Miyao A."/>
            <person name="Hirochika H."/>
            <person name="Nishikawa T."/>
            <person name="Kadowaki K."/>
            <person name="Sugiura M."/>
            <person name="Burr B."/>
            <person name="Sasaki T."/>
        </authorList>
    </citation>
    <scope>NUCLEOTIDE SEQUENCE [LARGE SCALE GENOMIC DNA]</scope>
    <source>
        <strain evidence="3">cv. Nipponbare</strain>
    </source>
</reference>
<proteinExistence type="predicted"/>
<dbReference type="EMBL" id="AC135600">
    <property type="protein sequence ID" value="AAO23108.1"/>
    <property type="molecule type" value="Genomic_DNA"/>
</dbReference>
<protein>
    <submittedName>
        <fullName evidence="2">Uncharacterized protein</fullName>
    </submittedName>
</protein>
<gene>
    <name evidence="2" type="primary">OSJNBb0047K21.11</name>
</gene>
<accession>Q850S7</accession>
<feature type="region of interest" description="Disordered" evidence="1">
    <location>
        <begin position="44"/>
        <end position="76"/>
    </location>
</feature>
<evidence type="ECO:0000256" key="1">
    <source>
        <dbReference type="SAM" id="MobiDB-lite"/>
    </source>
</evidence>